<protein>
    <submittedName>
        <fullName evidence="1">Uncharacterized protein</fullName>
    </submittedName>
</protein>
<dbReference type="Gramene" id="HORVU.MOREX.r2.7HG0543940.1">
    <property type="protein sequence ID" value="HORVU.MOREX.r2.7HG0543940.1.CDS.1"/>
    <property type="gene ID" value="HORVU.MOREX.r2.7HG0543940"/>
</dbReference>
<reference evidence="2" key="1">
    <citation type="journal article" date="2012" name="Nature">
        <title>A physical, genetic and functional sequence assembly of the barley genome.</title>
        <authorList>
            <consortium name="The International Barley Genome Sequencing Consortium"/>
            <person name="Mayer K.F."/>
            <person name="Waugh R."/>
            <person name="Brown J.W."/>
            <person name="Schulman A."/>
            <person name="Langridge P."/>
            <person name="Platzer M."/>
            <person name="Fincher G.B."/>
            <person name="Muehlbauer G.J."/>
            <person name="Sato K."/>
            <person name="Close T.J."/>
            <person name="Wise R.P."/>
            <person name="Stein N."/>
        </authorList>
    </citation>
    <scope>NUCLEOTIDE SEQUENCE [LARGE SCALE GENOMIC DNA]</scope>
    <source>
        <strain evidence="2">cv. Morex</strain>
    </source>
</reference>
<keyword evidence="2" id="KW-1185">Reference proteome</keyword>
<name>A0A8I6YBP9_HORVV</name>
<reference evidence="1" key="2">
    <citation type="submission" date="2020-10" db="EMBL/GenBank/DDBJ databases">
        <authorList>
            <person name="Scholz U."/>
            <person name="Mascher M."/>
            <person name="Fiebig A."/>
        </authorList>
    </citation>
    <scope>NUCLEOTIDE SEQUENCE [LARGE SCALE GENOMIC DNA]</scope>
    <source>
        <strain evidence="1">cv. Morex</strain>
    </source>
</reference>
<proteinExistence type="predicted"/>
<dbReference type="Proteomes" id="UP000011116">
    <property type="component" value="Chromosome 7H"/>
</dbReference>
<dbReference type="Gramene" id="HORVU.MOREX.r3.7HG0655520.1">
    <property type="protein sequence ID" value="HORVU.MOREX.r3.7HG0655520.1.CDS1"/>
    <property type="gene ID" value="HORVU.MOREX.r3.7HG0655520"/>
</dbReference>
<evidence type="ECO:0000313" key="2">
    <source>
        <dbReference type="Proteomes" id="UP000011116"/>
    </source>
</evidence>
<accession>A0A8I6YBP9</accession>
<organism evidence="1 2">
    <name type="scientific">Hordeum vulgare subsp. vulgare</name>
    <name type="common">Domesticated barley</name>
    <dbReference type="NCBI Taxonomy" id="112509"/>
    <lineage>
        <taxon>Eukaryota</taxon>
        <taxon>Viridiplantae</taxon>
        <taxon>Streptophyta</taxon>
        <taxon>Embryophyta</taxon>
        <taxon>Tracheophyta</taxon>
        <taxon>Spermatophyta</taxon>
        <taxon>Magnoliopsida</taxon>
        <taxon>Liliopsida</taxon>
        <taxon>Poales</taxon>
        <taxon>Poaceae</taxon>
        <taxon>BOP clade</taxon>
        <taxon>Pooideae</taxon>
        <taxon>Triticodae</taxon>
        <taxon>Triticeae</taxon>
        <taxon>Hordeinae</taxon>
        <taxon>Hordeum</taxon>
    </lineage>
</organism>
<reference evidence="1" key="3">
    <citation type="submission" date="2022-01" db="UniProtKB">
        <authorList>
            <consortium name="EnsemblPlants"/>
        </authorList>
    </citation>
    <scope>IDENTIFICATION</scope>
    <source>
        <strain evidence="1">subsp. vulgare</strain>
    </source>
</reference>
<dbReference type="AlphaFoldDB" id="A0A8I6YBP9"/>
<dbReference type="EnsemblPlants" id="HORVU.MOREX.r3.7HG0655520.1">
    <property type="protein sequence ID" value="HORVU.MOREX.r3.7HG0655520.1.CDS1"/>
    <property type="gene ID" value="HORVU.MOREX.r3.7HG0655520"/>
</dbReference>
<evidence type="ECO:0000313" key="1">
    <source>
        <dbReference type="EnsemblPlants" id="HORVU.MOREX.r3.7HG0655520.1.CDS1"/>
    </source>
</evidence>
<sequence length="95" mass="10603">MHAVVFSWSEADLSCHSGKIGAGNITGNFVCGFLIPFVDSAMHGKVFKHWRRQEPHPAVEIANAECRFCYVMYDVLLSVKLVSANDWLALVNVFC</sequence>